<name>A0A7X1FUW3_9SPHN</name>
<evidence type="ECO:0000256" key="1">
    <source>
        <dbReference type="SAM" id="SignalP"/>
    </source>
</evidence>
<comment type="caution">
    <text evidence="2">The sequence shown here is derived from an EMBL/GenBank/DDBJ whole genome shotgun (WGS) entry which is preliminary data.</text>
</comment>
<proteinExistence type="predicted"/>
<feature type="chain" id="PRO_5030602960" evidence="1">
    <location>
        <begin position="23"/>
        <end position="109"/>
    </location>
</feature>
<dbReference type="EMBL" id="JACLAW010000012">
    <property type="protein sequence ID" value="MBC2666857.1"/>
    <property type="molecule type" value="Genomic_DNA"/>
</dbReference>
<evidence type="ECO:0000313" key="3">
    <source>
        <dbReference type="Proteomes" id="UP000566813"/>
    </source>
</evidence>
<feature type="signal peptide" evidence="1">
    <location>
        <begin position="1"/>
        <end position="22"/>
    </location>
</feature>
<accession>A0A7X1FUW3</accession>
<dbReference type="RefSeq" id="WP_185665151.1">
    <property type="nucleotide sequence ID" value="NZ_JACLAW010000012.1"/>
</dbReference>
<organism evidence="2 3">
    <name type="scientific">Novosphingobium flavum</name>
    <dbReference type="NCBI Taxonomy" id="1778672"/>
    <lineage>
        <taxon>Bacteria</taxon>
        <taxon>Pseudomonadati</taxon>
        <taxon>Pseudomonadota</taxon>
        <taxon>Alphaproteobacteria</taxon>
        <taxon>Sphingomonadales</taxon>
        <taxon>Sphingomonadaceae</taxon>
        <taxon>Novosphingobium</taxon>
    </lineage>
</organism>
<dbReference type="NCBIfam" id="TIGR04433">
    <property type="entry name" value="UrcA_uranyl"/>
    <property type="match status" value="1"/>
</dbReference>
<dbReference type="InterPro" id="IPR030972">
    <property type="entry name" value="UrcA_uranyl"/>
</dbReference>
<sequence length="109" mass="11106">MKTICTALAAVALLAGSSAAFAGPRENVALNVNSAGVDFANPEAVAKFQADAARKIAATCNPGDRIGADLSPDFKCRREMAASMAPKVRQLVMAATNGGARMATQGLPN</sequence>
<keyword evidence="3" id="KW-1185">Reference proteome</keyword>
<gene>
    <name evidence="2" type="ORF">H7F51_15165</name>
</gene>
<dbReference type="AlphaFoldDB" id="A0A7X1FUW3"/>
<evidence type="ECO:0000313" key="2">
    <source>
        <dbReference type="EMBL" id="MBC2666857.1"/>
    </source>
</evidence>
<dbReference type="Proteomes" id="UP000566813">
    <property type="component" value="Unassembled WGS sequence"/>
</dbReference>
<keyword evidence="1" id="KW-0732">Signal</keyword>
<protein>
    <submittedName>
        <fullName evidence="2">UrcA family protein</fullName>
    </submittedName>
</protein>
<reference evidence="2 3" key="1">
    <citation type="submission" date="2020-08" db="EMBL/GenBank/DDBJ databases">
        <title>The genome sequence of type strain Novosphingobium flavum NBRC 111647.</title>
        <authorList>
            <person name="Liu Y."/>
        </authorList>
    </citation>
    <scope>NUCLEOTIDE SEQUENCE [LARGE SCALE GENOMIC DNA]</scope>
    <source>
        <strain evidence="2 3">NBRC 111647</strain>
    </source>
</reference>